<sequence length="74" mass="7999">MLKNILKLDGTQQLSTKEQKAINGGIRADQCFANLDPATCASVGGVYRGVINGVHKCLVTRVPEEEGYQYIGCN</sequence>
<dbReference type="OrthoDB" id="1164322at2"/>
<keyword evidence="2" id="KW-1185">Reference proteome</keyword>
<proteinExistence type="predicted"/>
<dbReference type="RefSeq" id="WP_091469741.1">
    <property type="nucleotide sequence ID" value="NZ_FOEI01000008.1"/>
</dbReference>
<evidence type="ECO:0000313" key="2">
    <source>
        <dbReference type="Proteomes" id="UP000198648"/>
    </source>
</evidence>
<dbReference type="AlphaFoldDB" id="A0A1H9DUN1"/>
<gene>
    <name evidence="1" type="ORF">SAMN05444005_10872</name>
</gene>
<accession>A0A1H9DUN1</accession>
<reference evidence="1 2" key="1">
    <citation type="submission" date="2016-10" db="EMBL/GenBank/DDBJ databases">
        <authorList>
            <person name="de Groot N.N."/>
        </authorList>
    </citation>
    <scope>NUCLEOTIDE SEQUENCE [LARGE SCALE GENOMIC DNA]</scope>
    <source>
        <strain evidence="1 2">DSM 27078</strain>
    </source>
</reference>
<organism evidence="1 2">
    <name type="scientific">Flavobacterium urocaniciphilum</name>
    <dbReference type="NCBI Taxonomy" id="1299341"/>
    <lineage>
        <taxon>Bacteria</taxon>
        <taxon>Pseudomonadati</taxon>
        <taxon>Bacteroidota</taxon>
        <taxon>Flavobacteriia</taxon>
        <taxon>Flavobacteriales</taxon>
        <taxon>Flavobacteriaceae</taxon>
        <taxon>Flavobacterium</taxon>
    </lineage>
</organism>
<evidence type="ECO:0000313" key="1">
    <source>
        <dbReference type="EMBL" id="SEQ17017.1"/>
    </source>
</evidence>
<name>A0A1H9DUN1_9FLAO</name>
<dbReference type="Proteomes" id="UP000198648">
    <property type="component" value="Unassembled WGS sequence"/>
</dbReference>
<dbReference type="STRING" id="1299341.SAMN05444005_10872"/>
<dbReference type="EMBL" id="FOEI01000008">
    <property type="protein sequence ID" value="SEQ17017.1"/>
    <property type="molecule type" value="Genomic_DNA"/>
</dbReference>
<protein>
    <submittedName>
        <fullName evidence="1">Uncharacterized protein</fullName>
    </submittedName>
</protein>